<keyword evidence="1" id="KW-1133">Transmembrane helix</keyword>
<feature type="transmembrane region" description="Helical" evidence="1">
    <location>
        <begin position="76"/>
        <end position="100"/>
    </location>
</feature>
<evidence type="ECO:0000256" key="1">
    <source>
        <dbReference type="SAM" id="Phobius"/>
    </source>
</evidence>
<gene>
    <name evidence="2" type="ordered locus">Rta_01095</name>
</gene>
<evidence type="ECO:0000313" key="2">
    <source>
        <dbReference type="EMBL" id="AEG91171.1"/>
    </source>
</evidence>
<dbReference type="InterPro" id="IPR056918">
    <property type="entry name" value="8xMP"/>
</dbReference>
<dbReference type="Proteomes" id="UP000008385">
    <property type="component" value="Chromosome"/>
</dbReference>
<proteinExistence type="predicted"/>
<reference evidence="2 3" key="2">
    <citation type="journal article" date="2011" name="PLoS ONE">
        <title>The Cyst-Dividing Bacterium Ramlibacter tataouinensis TTB310 Genome Reveals a Well-Stocked Toolbox for Adaptation to a Desert Environment.</title>
        <authorList>
            <person name="De Luca G."/>
            <person name="Barakat M."/>
            <person name="Ortet P."/>
            <person name="Fochesato S."/>
            <person name="Jourlin-Castelli C."/>
            <person name="Ansaldi M."/>
            <person name="Py B."/>
            <person name="Fichant G."/>
            <person name="Coutinho P.M."/>
            <person name="Voulhoux R."/>
            <person name="Bastien O."/>
            <person name="Marechal E."/>
            <person name="Henrissat B."/>
            <person name="Quentin Y."/>
            <person name="Noirot P."/>
            <person name="Filloux A."/>
            <person name="Mejean V."/>
            <person name="Dubow M.S."/>
            <person name="Barras F."/>
            <person name="Barbe V."/>
            <person name="Weissenbach J."/>
            <person name="Mihalcescu I."/>
            <person name="Vermeglio A."/>
            <person name="Achouak W."/>
            <person name="Heulin T."/>
        </authorList>
    </citation>
    <scope>NUCLEOTIDE SEQUENCE [LARGE SCALE GENOMIC DNA]</scope>
    <source>
        <strain evidence="3">ATCC BAA-407 / DSM 14655 / LMG 21543 / TTB310</strain>
    </source>
</reference>
<protein>
    <submittedName>
        <fullName evidence="2">Uncharacterized protein</fullName>
    </submittedName>
</protein>
<keyword evidence="1" id="KW-0472">Membrane</keyword>
<dbReference type="AlphaFoldDB" id="F5Y384"/>
<dbReference type="KEGG" id="rta:Rta_01095"/>
<dbReference type="Pfam" id="PF24838">
    <property type="entry name" value="8xMP"/>
    <property type="match status" value="1"/>
</dbReference>
<organism evidence="2 3">
    <name type="scientific">Ramlibacter tataouinensis (strain ATCC BAA-407 / DSM 14655 / LMG 21543 / TTB310)</name>
    <dbReference type="NCBI Taxonomy" id="365046"/>
    <lineage>
        <taxon>Bacteria</taxon>
        <taxon>Pseudomonadati</taxon>
        <taxon>Pseudomonadota</taxon>
        <taxon>Betaproteobacteria</taxon>
        <taxon>Burkholderiales</taxon>
        <taxon>Comamonadaceae</taxon>
        <taxon>Ramlibacter</taxon>
    </lineage>
</organism>
<evidence type="ECO:0000313" key="3">
    <source>
        <dbReference type="Proteomes" id="UP000008385"/>
    </source>
</evidence>
<accession>F5Y384</accession>
<dbReference type="eggNOG" id="ENOG5032WRW">
    <property type="taxonomic scope" value="Bacteria"/>
</dbReference>
<name>F5Y384_RAMTT</name>
<sequence>MKLNASRPSFTEVLFPFGPPQDTAETQQALDLYKVMVQSSEGLVSRRQGVNTFFLTMNGALLTGAGLVLQNSGGNTIGALGIAVFSVTGAILCGAWRSLITSFGQLNRGKFQVINAIERHLRAAIYAAEWEALGRGEDPKIYRSFTSREIWVPNALLALHLLTLVTSVAVYTELVKLT</sequence>
<feature type="transmembrane region" description="Helical" evidence="1">
    <location>
        <begin position="50"/>
        <end position="70"/>
    </location>
</feature>
<keyword evidence="3" id="KW-1185">Reference proteome</keyword>
<reference evidence="3" key="1">
    <citation type="submission" date="2006-01" db="EMBL/GenBank/DDBJ databases">
        <title>Genome of the cyst-dividing bacterium Ramlibacter tataouinensis.</title>
        <authorList>
            <person name="Barakat M."/>
            <person name="Ortet P."/>
            <person name="De Luca G."/>
            <person name="Jourlin-Castelli C."/>
            <person name="Ansaldi M."/>
            <person name="Py B."/>
            <person name="Fichant G."/>
            <person name="Coutinho P."/>
            <person name="Voulhoux R."/>
            <person name="Bastien O."/>
            <person name="Roy S."/>
            <person name="Marechal E."/>
            <person name="Henrissat B."/>
            <person name="Quentin Y."/>
            <person name="Noirot P."/>
            <person name="Filloux A."/>
            <person name="Mejean V."/>
            <person name="DuBow M."/>
            <person name="Barras F."/>
            <person name="Heulin T."/>
        </authorList>
    </citation>
    <scope>NUCLEOTIDE SEQUENCE [LARGE SCALE GENOMIC DNA]</scope>
    <source>
        <strain evidence="3">ATCC BAA-407 / DSM 14655 / LMG 21543 / TTB310</strain>
    </source>
</reference>
<feature type="transmembrane region" description="Helical" evidence="1">
    <location>
        <begin position="150"/>
        <end position="171"/>
    </location>
</feature>
<keyword evidence="1" id="KW-0812">Transmembrane</keyword>
<dbReference type="EMBL" id="CP000245">
    <property type="protein sequence ID" value="AEG91171.1"/>
    <property type="molecule type" value="Genomic_DNA"/>
</dbReference>
<dbReference type="HOGENOM" id="CLU_117052_0_0_4"/>